<dbReference type="Pfam" id="PF22022">
    <property type="entry name" value="Phage_int_M"/>
    <property type="match status" value="1"/>
</dbReference>
<protein>
    <submittedName>
        <fullName evidence="9">Tyrosine-type recombinase/integrase</fullName>
    </submittedName>
</protein>
<dbReference type="InterPro" id="IPR050808">
    <property type="entry name" value="Phage_Integrase"/>
</dbReference>
<evidence type="ECO:0000259" key="7">
    <source>
        <dbReference type="PROSITE" id="PS51898"/>
    </source>
</evidence>
<feature type="domain" description="Core-binding (CB)" evidence="8">
    <location>
        <begin position="99"/>
        <end position="177"/>
    </location>
</feature>
<sequence>MKKKLTPKTIDALPPAAGKRYEVHDQLLPGLHLRVSATGGKVFGVSRRIDGRMKRIRIGAYPIVSLADAREKARDILRDIELGQYDQISPSVVEPAPRLTLGDVVPQFIELYAKPRNRDWRGTDRVLQKFAPLFPCPIDEIKRADIVRVLDTIIAGGAPTRANRALAAIKKLMNWCIDRGMIEISPVAALRPPTKEIARDRVLTDEEMISIWHAGASEGFPFAHFTQLLILTGQRRGEVAGMRWSELDLDKAIWTLPAKRAKNATSHIVPLAPLAILILKSVPRFLDSDLVFTTTGDTPISGFGRLKERLDIAVGLDAEDWRFHDLRRTMATNMAIMRIQPHIIEAVLNHKTGIVSGVAATYNRHAYLDEKREALAEIKKKIFVSPVAAFQTVGLENFGSDWDDECIHEEDSELRRVALKNLRLALQSGTVQAICYSDRSEHVLTPIEAAGEYFRIDLESDCINLSFFAGKPIRAAIHAEDLKAFIRNNGEVPPVATVGAKTACRKWIVTRIRNGERVKPKEFLWAEALRQFTRLSRRAFEDARKEAISETGRTDIAKGGRPSTKPSSRET</sequence>
<name>A0ABR9VWQ7_9SYNC</name>
<dbReference type="RefSeq" id="WP_194021368.1">
    <property type="nucleotide sequence ID" value="NZ_JADEVV010000095.1"/>
</dbReference>
<dbReference type="PROSITE" id="PS51900">
    <property type="entry name" value="CB"/>
    <property type="match status" value="1"/>
</dbReference>
<keyword evidence="10" id="KW-1185">Reference proteome</keyword>
<evidence type="ECO:0000259" key="8">
    <source>
        <dbReference type="PROSITE" id="PS51900"/>
    </source>
</evidence>
<accession>A0ABR9VWQ7</accession>
<dbReference type="Gene3D" id="3.30.160.390">
    <property type="entry name" value="Integrase, DNA-binding domain"/>
    <property type="match status" value="1"/>
</dbReference>
<dbReference type="Pfam" id="PF13356">
    <property type="entry name" value="Arm-DNA-bind_3"/>
    <property type="match status" value="1"/>
</dbReference>
<organism evidence="9 10">
    <name type="scientific">Synechocystis salina LEGE 00031</name>
    <dbReference type="NCBI Taxonomy" id="1828736"/>
    <lineage>
        <taxon>Bacteria</taxon>
        <taxon>Bacillati</taxon>
        <taxon>Cyanobacteriota</taxon>
        <taxon>Cyanophyceae</taxon>
        <taxon>Synechococcales</taxon>
        <taxon>Merismopediaceae</taxon>
        <taxon>Synechocystis</taxon>
    </lineage>
</organism>
<dbReference type="InterPro" id="IPR025166">
    <property type="entry name" value="Integrase_DNA_bind_dom"/>
</dbReference>
<dbReference type="Gene3D" id="1.10.443.10">
    <property type="entry name" value="Intergrase catalytic core"/>
    <property type="match status" value="1"/>
</dbReference>
<feature type="region of interest" description="Disordered" evidence="6">
    <location>
        <begin position="546"/>
        <end position="571"/>
    </location>
</feature>
<dbReference type="Proteomes" id="UP000658720">
    <property type="component" value="Unassembled WGS sequence"/>
</dbReference>
<dbReference type="InterPro" id="IPR044068">
    <property type="entry name" value="CB"/>
</dbReference>
<evidence type="ECO:0000313" key="9">
    <source>
        <dbReference type="EMBL" id="MBE9255774.1"/>
    </source>
</evidence>
<evidence type="ECO:0000313" key="10">
    <source>
        <dbReference type="Proteomes" id="UP000658720"/>
    </source>
</evidence>
<dbReference type="PROSITE" id="PS51898">
    <property type="entry name" value="TYR_RECOMBINASE"/>
    <property type="match status" value="1"/>
</dbReference>
<feature type="domain" description="Tyr recombinase" evidence="7">
    <location>
        <begin position="198"/>
        <end position="376"/>
    </location>
</feature>
<dbReference type="InterPro" id="IPR038488">
    <property type="entry name" value="Integrase_DNA-bd_sf"/>
</dbReference>
<dbReference type="PANTHER" id="PTHR30629">
    <property type="entry name" value="PROPHAGE INTEGRASE"/>
    <property type="match status" value="1"/>
</dbReference>
<dbReference type="InterPro" id="IPR002104">
    <property type="entry name" value="Integrase_catalytic"/>
</dbReference>
<comment type="similarity">
    <text evidence="1">Belongs to the 'phage' integrase family.</text>
</comment>
<dbReference type="PANTHER" id="PTHR30629:SF2">
    <property type="entry name" value="PROPHAGE INTEGRASE INTS-RELATED"/>
    <property type="match status" value="1"/>
</dbReference>
<dbReference type="CDD" id="cd00801">
    <property type="entry name" value="INT_P4_C"/>
    <property type="match status" value="1"/>
</dbReference>
<dbReference type="Pfam" id="PF00589">
    <property type="entry name" value="Phage_integrase"/>
    <property type="match status" value="1"/>
</dbReference>
<evidence type="ECO:0000256" key="4">
    <source>
        <dbReference type="ARBA" id="ARBA00023172"/>
    </source>
</evidence>
<dbReference type="SUPFAM" id="SSF56349">
    <property type="entry name" value="DNA breaking-rejoining enzymes"/>
    <property type="match status" value="1"/>
</dbReference>
<feature type="compositionally biased region" description="Basic and acidic residues" evidence="6">
    <location>
        <begin position="546"/>
        <end position="558"/>
    </location>
</feature>
<keyword evidence="4" id="KW-0233">DNA recombination</keyword>
<keyword evidence="2" id="KW-0229">DNA integration</keyword>
<keyword evidence="3 5" id="KW-0238">DNA-binding</keyword>
<dbReference type="InterPro" id="IPR013762">
    <property type="entry name" value="Integrase-like_cat_sf"/>
</dbReference>
<dbReference type="EMBL" id="JADEVV010000095">
    <property type="protein sequence ID" value="MBE9255774.1"/>
    <property type="molecule type" value="Genomic_DNA"/>
</dbReference>
<dbReference type="InterPro" id="IPR010998">
    <property type="entry name" value="Integrase_recombinase_N"/>
</dbReference>
<gene>
    <name evidence="9" type="ORF">IQ217_18480</name>
</gene>
<evidence type="ECO:0000256" key="2">
    <source>
        <dbReference type="ARBA" id="ARBA00022908"/>
    </source>
</evidence>
<proteinExistence type="inferred from homology"/>
<evidence type="ECO:0000256" key="6">
    <source>
        <dbReference type="SAM" id="MobiDB-lite"/>
    </source>
</evidence>
<dbReference type="Gene3D" id="1.10.150.130">
    <property type="match status" value="1"/>
</dbReference>
<evidence type="ECO:0000256" key="3">
    <source>
        <dbReference type="ARBA" id="ARBA00023125"/>
    </source>
</evidence>
<evidence type="ECO:0000256" key="5">
    <source>
        <dbReference type="PROSITE-ProRule" id="PRU01248"/>
    </source>
</evidence>
<dbReference type="InterPro" id="IPR053876">
    <property type="entry name" value="Phage_int_M"/>
</dbReference>
<reference evidence="9 10" key="1">
    <citation type="submission" date="2020-10" db="EMBL/GenBank/DDBJ databases">
        <authorList>
            <person name="Castelo-Branco R."/>
            <person name="Eusebio N."/>
            <person name="Adriana R."/>
            <person name="Vieira A."/>
            <person name="Brugerolle De Fraissinette N."/>
            <person name="Rezende De Castro R."/>
            <person name="Schneider M.P."/>
            <person name="Vasconcelos V."/>
            <person name="Leao P.N."/>
        </authorList>
    </citation>
    <scope>NUCLEOTIDE SEQUENCE [LARGE SCALE GENOMIC DNA]</scope>
    <source>
        <strain evidence="9 10">LEGE 00031</strain>
    </source>
</reference>
<dbReference type="InterPro" id="IPR011010">
    <property type="entry name" value="DNA_brk_join_enz"/>
</dbReference>
<comment type="caution">
    <text evidence="9">The sequence shown here is derived from an EMBL/GenBank/DDBJ whole genome shotgun (WGS) entry which is preliminary data.</text>
</comment>
<evidence type="ECO:0000256" key="1">
    <source>
        <dbReference type="ARBA" id="ARBA00008857"/>
    </source>
</evidence>